<feature type="transmembrane region" description="Helical" evidence="1">
    <location>
        <begin position="12"/>
        <end position="33"/>
    </location>
</feature>
<reference evidence="2 4" key="1">
    <citation type="submission" date="2015-12" db="EMBL/GenBank/DDBJ databases">
        <authorList>
            <person name="Andreevskaya M."/>
        </authorList>
    </citation>
    <scope>NUCLEOTIDE SEQUENCE [LARGE SCALE GENOMIC DNA]</scope>
    <source>
        <strain evidence="2 4">C122c</strain>
    </source>
</reference>
<evidence type="ECO:0000313" key="3">
    <source>
        <dbReference type="EMBL" id="MBZ5962000.1"/>
    </source>
</evidence>
<dbReference type="InterPro" id="IPR020215">
    <property type="entry name" value="EbsA-like"/>
</dbReference>
<keyword evidence="1" id="KW-1133">Transmembrane helix</keyword>
<evidence type="ECO:0000256" key="1">
    <source>
        <dbReference type="SAM" id="Phobius"/>
    </source>
</evidence>
<dbReference type="OMA" id="GQIGWLW"/>
<sequence length="133" mass="15739">MIPKRGYFQPLDITGQIGWLWWFILFMAGIILWSETTFKLEMMPIVYLLFMLILGIITILRRRVYVAGAQLFLGRVFVSDYEKISLTTMVNWQLNGHVLSFTRAGRSRKYWLSQNIANQIKEYMATYDKKDNN</sequence>
<dbReference type="AlphaFoldDB" id="A0A9Q3SUL5"/>
<dbReference type="Pfam" id="PF17255">
    <property type="entry name" value="EbsA"/>
    <property type="match status" value="1"/>
</dbReference>
<keyword evidence="4" id="KW-1185">Reference proteome</keyword>
<evidence type="ECO:0000313" key="2">
    <source>
        <dbReference type="EMBL" id="CUW08447.1"/>
    </source>
</evidence>
<dbReference type="GeneID" id="34301132"/>
<dbReference type="EMBL" id="FBSY01000006">
    <property type="protein sequence ID" value="CUW08447.1"/>
    <property type="molecule type" value="Genomic_DNA"/>
</dbReference>
<dbReference type="Proteomes" id="UP000752647">
    <property type="component" value="Unassembled WGS sequence"/>
</dbReference>
<proteinExistence type="predicted"/>
<name>A0A9Q3SUL5_9LACO</name>
<evidence type="ECO:0000313" key="4">
    <source>
        <dbReference type="Proteomes" id="UP000199271"/>
    </source>
</evidence>
<accession>A0A9Q3SUL5</accession>
<keyword evidence="1" id="KW-0472">Membrane</keyword>
<reference evidence="3" key="2">
    <citation type="submission" date="2021-05" db="EMBL/GenBank/DDBJ databases">
        <title>Pangenome of Leuconostoc gelidum warrants species status for Leuconostoc gelidum subsp. gasicomitatum.</title>
        <authorList>
            <person name="Johansson P."/>
            <person name="Sade E."/>
            <person name="Hultman J."/>
            <person name="Auvinen P."/>
            <person name="Bjorkroth J."/>
        </authorList>
    </citation>
    <scope>NUCLEOTIDE SEQUENCE</scope>
    <source>
        <strain evidence="3">A.21.4</strain>
    </source>
</reference>
<feature type="transmembrane region" description="Helical" evidence="1">
    <location>
        <begin position="45"/>
        <end position="61"/>
    </location>
</feature>
<keyword evidence="1" id="KW-0812">Transmembrane</keyword>
<evidence type="ECO:0008006" key="6">
    <source>
        <dbReference type="Google" id="ProtNLM"/>
    </source>
</evidence>
<organism evidence="3 5">
    <name type="scientific">Leuconostoc gasicomitatum</name>
    <dbReference type="NCBI Taxonomy" id="115778"/>
    <lineage>
        <taxon>Bacteria</taxon>
        <taxon>Bacillati</taxon>
        <taxon>Bacillota</taxon>
        <taxon>Bacilli</taxon>
        <taxon>Lactobacillales</taxon>
        <taxon>Lactobacillaceae</taxon>
        <taxon>Leuconostoc</taxon>
        <taxon>Leuconostoc gelidum group</taxon>
    </lineage>
</organism>
<protein>
    <recommendedName>
        <fullName evidence="6">Pore-forming protein</fullName>
    </recommendedName>
</protein>
<comment type="caution">
    <text evidence="3">The sequence shown here is derived from an EMBL/GenBank/DDBJ whole genome shotgun (WGS) entry which is preliminary data.</text>
</comment>
<dbReference type="RefSeq" id="WP_013231468.1">
    <property type="nucleotide sequence ID" value="NZ_BPKT01000001.1"/>
</dbReference>
<dbReference type="Proteomes" id="UP000199271">
    <property type="component" value="Unassembled WGS sequence"/>
</dbReference>
<evidence type="ECO:0000313" key="5">
    <source>
        <dbReference type="Proteomes" id="UP000752647"/>
    </source>
</evidence>
<dbReference type="EMBL" id="JAHBFI010000005">
    <property type="protein sequence ID" value="MBZ5962000.1"/>
    <property type="molecule type" value="Genomic_DNA"/>
</dbReference>
<gene>
    <name evidence="2" type="ORF">C122C_0331</name>
    <name evidence="3" type="ORF">KIJ12_02310</name>
</gene>